<dbReference type="SUPFAM" id="SSF51206">
    <property type="entry name" value="cAMP-binding domain-like"/>
    <property type="match status" value="1"/>
</dbReference>
<evidence type="ECO:0000256" key="3">
    <source>
        <dbReference type="ARBA" id="ARBA00023163"/>
    </source>
</evidence>
<keyword evidence="6" id="KW-0614">Plasmid</keyword>
<dbReference type="InterPro" id="IPR000595">
    <property type="entry name" value="cNMP-bd_dom"/>
</dbReference>
<dbReference type="PANTHER" id="PTHR24567:SF26">
    <property type="entry name" value="REGULATORY PROTEIN YEIL"/>
    <property type="match status" value="1"/>
</dbReference>
<evidence type="ECO:0000259" key="4">
    <source>
        <dbReference type="PROSITE" id="PS50042"/>
    </source>
</evidence>
<dbReference type="OrthoDB" id="9777588at2"/>
<sequence>MADPIPFARMPLFRGIDAEVLDALRQAATPQHLRKGEFLFRRGEACQGLYVVVEGLVKLALPTAPASERTLERAIEVFGPGAIFGEDALFLDAPQVADCQAQARTTVLHVSKLALWGAVERDPLVSTQLLRNLSGRLHTLMRDIEAVSLQNALQRVASFLHEQAQAGRRTWLACTQRVIASKLGVTPETLSRVMSRFSAQKLVKLERGKIFLLDAEGLARQVAASNER</sequence>
<evidence type="ECO:0000256" key="2">
    <source>
        <dbReference type="ARBA" id="ARBA00023125"/>
    </source>
</evidence>
<evidence type="ECO:0000313" key="9">
    <source>
        <dbReference type="Proteomes" id="UP000296079"/>
    </source>
</evidence>
<dbReference type="InterPro" id="IPR036390">
    <property type="entry name" value="WH_DNA-bd_sf"/>
</dbReference>
<dbReference type="Proteomes" id="UP000296079">
    <property type="component" value="Plasmid pHG1"/>
</dbReference>
<dbReference type="InterPro" id="IPR014710">
    <property type="entry name" value="RmlC-like_jellyroll"/>
</dbReference>
<evidence type="ECO:0000313" key="6">
    <source>
        <dbReference type="EMBL" id="AAP86011.1"/>
    </source>
</evidence>
<proteinExistence type="predicted"/>
<dbReference type="EMBL" id="AY305378">
    <property type="protein sequence ID" value="AAP86011.1"/>
    <property type="molecule type" value="Genomic_DNA"/>
</dbReference>
<evidence type="ECO:0000313" key="7">
    <source>
        <dbReference type="EMBL" id="QCC05490.1"/>
    </source>
</evidence>
<gene>
    <name evidence="6" type="primary">dnrD</name>
    <name evidence="6" type="ordered locus">PHG262</name>
    <name evidence="7" type="ORF">E6A55_33535</name>
</gene>
<dbReference type="Gene3D" id="2.60.120.10">
    <property type="entry name" value="Jelly Rolls"/>
    <property type="match status" value="1"/>
</dbReference>
<evidence type="ECO:0000256" key="1">
    <source>
        <dbReference type="ARBA" id="ARBA00023015"/>
    </source>
</evidence>
<dbReference type="PROSITE" id="PS50042">
    <property type="entry name" value="CNMP_BINDING_3"/>
    <property type="match status" value="1"/>
</dbReference>
<dbReference type="PANTHER" id="PTHR24567">
    <property type="entry name" value="CRP FAMILY TRANSCRIPTIONAL REGULATORY PROTEIN"/>
    <property type="match status" value="1"/>
</dbReference>
<keyword evidence="2" id="KW-0238">DNA-binding</keyword>
<reference evidence="7 9" key="2">
    <citation type="submission" date="2019-04" db="EMBL/GenBank/DDBJ databases">
        <title>Long-read de novo sequencing of Cupriavidus necator H16.</title>
        <authorList>
            <person name="Little G.T."/>
            <person name="Ehsaan M."/>
            <person name="Arenas-Lopez C."/>
            <person name="Jawed K."/>
            <person name="Winzer K."/>
            <person name="Kovacs K."/>
            <person name="Malys N."/>
            <person name="Minton N.P."/>
        </authorList>
    </citation>
    <scope>NUCLEOTIDE SEQUENCE [LARGE SCALE GENOMIC DNA]</scope>
    <source>
        <strain evidence="7 9">H16</strain>
        <plasmid evidence="9">phg1</plasmid>
        <plasmid evidence="7">pHG1</plasmid>
    </source>
</reference>
<accession>Q7WX80</accession>
<dbReference type="Pfam" id="PF13545">
    <property type="entry name" value="HTH_Crp_2"/>
    <property type="match status" value="1"/>
</dbReference>
<dbReference type="SMART" id="SM00419">
    <property type="entry name" value="HTH_CRP"/>
    <property type="match status" value="1"/>
</dbReference>
<keyword evidence="3" id="KW-0804">Transcription</keyword>
<dbReference type="InterPro" id="IPR012318">
    <property type="entry name" value="HTH_CRP"/>
</dbReference>
<dbReference type="CDD" id="cd00038">
    <property type="entry name" value="CAP_ED"/>
    <property type="match status" value="1"/>
</dbReference>
<dbReference type="GO" id="GO:0003700">
    <property type="term" value="F:DNA-binding transcription factor activity"/>
    <property type="evidence" value="ECO:0007669"/>
    <property type="project" value="TreeGrafter"/>
</dbReference>
<geneLocation type="plasmid" evidence="6 8">
    <name>megaplasmid pHG1</name>
</geneLocation>
<keyword evidence="8" id="KW-1185">Reference proteome</keyword>
<organism evidence="6 8">
    <name type="scientific">Cupriavidus necator (strain ATCC 17699 / DSM 428 / KCTC 22496 / NCIMB 10442 / H16 / Stanier 337)</name>
    <name type="common">Ralstonia eutropha</name>
    <dbReference type="NCBI Taxonomy" id="381666"/>
    <lineage>
        <taxon>Bacteria</taxon>
        <taxon>Pseudomonadati</taxon>
        <taxon>Pseudomonadota</taxon>
        <taxon>Betaproteobacteria</taxon>
        <taxon>Burkholderiales</taxon>
        <taxon>Burkholderiaceae</taxon>
        <taxon>Cupriavidus</taxon>
    </lineage>
</organism>
<evidence type="ECO:0000259" key="5">
    <source>
        <dbReference type="PROSITE" id="PS51063"/>
    </source>
</evidence>
<dbReference type="eggNOG" id="COG0664">
    <property type="taxonomic scope" value="Bacteria"/>
</dbReference>
<dbReference type="GO" id="GO:0005829">
    <property type="term" value="C:cytosol"/>
    <property type="evidence" value="ECO:0007669"/>
    <property type="project" value="TreeGrafter"/>
</dbReference>
<dbReference type="AlphaFoldDB" id="Q7WX80"/>
<dbReference type="InterPro" id="IPR036388">
    <property type="entry name" value="WH-like_DNA-bd_sf"/>
</dbReference>
<geneLocation type="plasmid" evidence="9">
    <name>phg1</name>
</geneLocation>
<dbReference type="SUPFAM" id="SSF46785">
    <property type="entry name" value="Winged helix' DNA-binding domain"/>
    <property type="match status" value="1"/>
</dbReference>
<dbReference type="PATRIC" id="fig|381666.6.peg.210"/>
<dbReference type="EMBL" id="CP039289">
    <property type="protein sequence ID" value="QCC05490.1"/>
    <property type="molecule type" value="Genomic_DNA"/>
</dbReference>
<dbReference type="InterPro" id="IPR050397">
    <property type="entry name" value="Env_Response_Regulators"/>
</dbReference>
<name>Q7WX80_CUPNH</name>
<dbReference type="HOGENOM" id="CLU_075053_3_4_4"/>
<dbReference type="RefSeq" id="WP_011154174.1">
    <property type="nucleotide sequence ID" value="NC_005241.1"/>
</dbReference>
<geneLocation type="plasmid" evidence="7">
    <name>pHG1</name>
</geneLocation>
<feature type="domain" description="HTH crp-type" evidence="5">
    <location>
        <begin position="150"/>
        <end position="216"/>
    </location>
</feature>
<dbReference type="Gene3D" id="1.10.10.10">
    <property type="entry name" value="Winged helix-like DNA-binding domain superfamily/Winged helix DNA-binding domain"/>
    <property type="match status" value="1"/>
</dbReference>
<dbReference type="SMART" id="SM00100">
    <property type="entry name" value="cNMP"/>
    <property type="match status" value="1"/>
</dbReference>
<reference evidence="6 8" key="1">
    <citation type="journal article" date="2003" name="J. Mol. Biol.">
        <title>Complete nucleotide sequence of pHG1: a Ralstonia eutropha H16 megaplasmid encoding key enzymes of H(2)-based lithoautotrophy and anaerobiosis.</title>
        <authorList>
            <person name="Schwartz E."/>
            <person name="Henne A."/>
            <person name="Cramm R."/>
            <person name="Eitinger T."/>
            <person name="Friedrich B."/>
            <person name="Gottschalk G."/>
        </authorList>
    </citation>
    <scope>NUCLEOTIDE SEQUENCE [LARGE SCALE GENOMIC DNA]</scope>
    <source>
        <strain evidence="8">ATCC 17699 / DSM 428 / KCTC 22496 / NCIMB 10442 / H16 / Stanier 337</strain>
        <strain evidence="6">H16</strain>
        <plasmid evidence="6 8">megaplasmid pHG1</plasmid>
    </source>
</reference>
<dbReference type="PROSITE" id="PS51063">
    <property type="entry name" value="HTH_CRP_2"/>
    <property type="match status" value="1"/>
</dbReference>
<dbReference type="KEGG" id="reh:PHG262"/>
<dbReference type="Proteomes" id="UP000008210">
    <property type="component" value="Plasmid megaplasmid pHG1"/>
</dbReference>
<dbReference type="InterPro" id="IPR018490">
    <property type="entry name" value="cNMP-bd_dom_sf"/>
</dbReference>
<feature type="domain" description="Cyclic nucleotide-binding" evidence="4">
    <location>
        <begin position="12"/>
        <end position="112"/>
    </location>
</feature>
<keyword evidence="1" id="KW-0805">Transcription regulation</keyword>
<evidence type="ECO:0000313" key="8">
    <source>
        <dbReference type="Proteomes" id="UP000008210"/>
    </source>
</evidence>
<dbReference type="GO" id="GO:0003677">
    <property type="term" value="F:DNA binding"/>
    <property type="evidence" value="ECO:0007669"/>
    <property type="project" value="UniProtKB-KW"/>
</dbReference>
<protein>
    <submittedName>
        <fullName evidence="6 7">Transcriptional regulator</fullName>
    </submittedName>
</protein>
<dbReference type="Pfam" id="PF00027">
    <property type="entry name" value="cNMP_binding"/>
    <property type="match status" value="1"/>
</dbReference>